<dbReference type="PROSITE" id="PS51257">
    <property type="entry name" value="PROKAR_LIPOPROTEIN"/>
    <property type="match status" value="1"/>
</dbReference>
<dbReference type="InterPro" id="IPR011006">
    <property type="entry name" value="CheY-like_superfamily"/>
</dbReference>
<dbReference type="Gene3D" id="3.30.565.10">
    <property type="entry name" value="Histidine kinase-like ATPase, C-terminal domain"/>
    <property type="match status" value="1"/>
</dbReference>
<feature type="domain" description="Histidine kinase" evidence="6">
    <location>
        <begin position="516"/>
        <end position="737"/>
    </location>
</feature>
<keyword evidence="9" id="KW-1185">Reference proteome</keyword>
<evidence type="ECO:0000256" key="1">
    <source>
        <dbReference type="ARBA" id="ARBA00000085"/>
    </source>
</evidence>
<dbReference type="EMBL" id="JBHRYH010000009">
    <property type="protein sequence ID" value="MFC3625307.1"/>
    <property type="molecule type" value="Genomic_DNA"/>
</dbReference>
<dbReference type="EC" id="2.7.13.3" evidence="2"/>
<evidence type="ECO:0000259" key="7">
    <source>
        <dbReference type="PROSITE" id="PS50110"/>
    </source>
</evidence>
<dbReference type="SMART" id="SM00388">
    <property type="entry name" value="HisKA"/>
    <property type="match status" value="1"/>
</dbReference>
<dbReference type="PANTHER" id="PTHR45339">
    <property type="entry name" value="HYBRID SIGNAL TRANSDUCTION HISTIDINE KINASE J"/>
    <property type="match status" value="1"/>
</dbReference>
<dbReference type="InterPro" id="IPR005467">
    <property type="entry name" value="His_kinase_dom"/>
</dbReference>
<dbReference type="SUPFAM" id="SSF52172">
    <property type="entry name" value="CheY-like"/>
    <property type="match status" value="1"/>
</dbReference>
<dbReference type="CDD" id="cd16922">
    <property type="entry name" value="HATPase_EvgS-ArcB-TorS-like"/>
    <property type="match status" value="1"/>
</dbReference>
<dbReference type="InterPro" id="IPR004358">
    <property type="entry name" value="Sig_transdc_His_kin-like_C"/>
</dbReference>
<feature type="modified residue" description="4-aspartylphosphate" evidence="5">
    <location>
        <position position="940"/>
    </location>
</feature>
<evidence type="ECO:0000256" key="4">
    <source>
        <dbReference type="ARBA" id="ARBA00023012"/>
    </source>
</evidence>
<dbReference type="SUPFAM" id="SSF47384">
    <property type="entry name" value="Homodimeric domain of signal transducing histidine kinase"/>
    <property type="match status" value="1"/>
</dbReference>
<dbReference type="Gene3D" id="1.10.287.130">
    <property type="match status" value="1"/>
</dbReference>
<protein>
    <recommendedName>
        <fullName evidence="2">histidine kinase</fullName>
        <ecNumber evidence="2">2.7.13.3</ecNumber>
    </recommendedName>
</protein>
<evidence type="ECO:0000256" key="3">
    <source>
        <dbReference type="ARBA" id="ARBA00022553"/>
    </source>
</evidence>
<dbReference type="SMART" id="SM00448">
    <property type="entry name" value="REC"/>
    <property type="match status" value="1"/>
</dbReference>
<dbReference type="InterPro" id="IPR003594">
    <property type="entry name" value="HATPase_dom"/>
</dbReference>
<dbReference type="Gene3D" id="3.30.450.20">
    <property type="entry name" value="PAS domain"/>
    <property type="match status" value="1"/>
</dbReference>
<gene>
    <name evidence="8" type="ORF">ACFOKJ_03990</name>
</gene>
<comment type="caution">
    <text evidence="8">The sequence shown here is derived from an EMBL/GenBank/DDBJ whole genome shotgun (WGS) entry which is preliminary data.</text>
</comment>
<dbReference type="InterPro" id="IPR001789">
    <property type="entry name" value="Sig_transdc_resp-reg_receiver"/>
</dbReference>
<dbReference type="Pfam" id="PF00512">
    <property type="entry name" value="HisKA"/>
    <property type="match status" value="1"/>
</dbReference>
<sequence>MHAKQWRQDTRNSVLLALCASALLWLACGVLLGALETAQRHAVEQHIQRTLDSMDRLLALQRQDTLDRVRSVAAEPRHQQLFAQLLRSPQDKQLQARYQRWITPIYLGRGFDGYSLMSADAGLLVAASSPAYVGRPLQTEGAHDVLATARREGLAISRPIIPPRLLLTGGKLQPQAQPFQVGCARIGSQARPVGFLCLRENPQRRLFRVLQAYQSGDSSMAYVVDARGQILSPVARYSGQGPMPPRYRDAREPGSGPGELGKFTQVVGLMLASRGNSGVQFAYPDYRGVAVVGAARWLPASAMGIVVEQDMAGLFAPYYFARNVALLLALAATLLIGGLSLAHWRARRRLALRDGMLAALRDNLPLAMHIKSPDGRYLMITPSFEALLQLQPGLAIGHTDAQLFTQPPLLQTTQEHATVLGSGEVTVVERCVPHAAPVQHYRLLCFPVHEPGSPKTIAIGTVAVDITEQPVAGPQAEVEAQACSLEELVAERTCELAAARDLAEAAASTKTEFLANMSHEIRTPLNAIMGMTDLALQQPCVPQLRHYLQQVKGSSRHLLDIINNILDLSRIEAGKLPLDVAEFSLQGLLEHVAGLVWVAADAKGLQLSIDIGPGIADSLRGDAIRISQILTNFANNAVKFTRQGSVVLRVRCLFQRGEHLQLRFEVEDSGIGIAAEHMDTLFQSFQQLDGQPAQHVAGSGLGLAISKKLAELMGGNVSVQSQLGQGSIFALDVGLLVGHMAPLPAFSADGTPHVLVLTADRGLLAYLRARLNGCGLLLEHAATAVQARRMLTLAMRSNGCYSMLMLDMQLSGAQGMLEQLARPEMKLHGGVTVVLDDNAAATEVDSLQGVQELTLPRFPEDHVLVALCYGVQAMAVEEALLTRRTQLSGYRVLLVEDNALNQELVCGLLSRVGMQVVTVDCGEDALRQLQRQAFDVVLMDVHMPGMNGFVTTAQIRGDPRFAKLPIVALTARAMEGDRACCLAAGMSDYLTKPLKPALLFDVLYRYCAASRPAPGQFAVSPPPLAGSEIAGIDLQQGLASTMGNIEFYVRLLARVVNEQVDLADRLQQAYEQGSWGDMQELLHSGRSVLGAIGARQLQQFCSDMEQLLAQPERLGLCLQQFVVDYGAMIHDGRRWLAAQAAPASRSAGAE</sequence>
<dbReference type="InterPro" id="IPR036641">
    <property type="entry name" value="HPT_dom_sf"/>
</dbReference>
<dbReference type="SUPFAM" id="SSF55874">
    <property type="entry name" value="ATPase domain of HSP90 chaperone/DNA topoisomerase II/histidine kinase"/>
    <property type="match status" value="1"/>
</dbReference>
<evidence type="ECO:0000256" key="2">
    <source>
        <dbReference type="ARBA" id="ARBA00012438"/>
    </source>
</evidence>
<dbReference type="SUPFAM" id="SSF47226">
    <property type="entry name" value="Histidine-containing phosphotransfer domain, HPT domain"/>
    <property type="match status" value="1"/>
</dbReference>
<dbReference type="PROSITE" id="PS50110">
    <property type="entry name" value="RESPONSE_REGULATORY"/>
    <property type="match status" value="1"/>
</dbReference>
<dbReference type="InterPro" id="IPR008207">
    <property type="entry name" value="Sig_transdc_His_kin_Hpt_dom"/>
</dbReference>
<keyword evidence="4" id="KW-0902">Two-component regulatory system</keyword>
<dbReference type="PRINTS" id="PR00344">
    <property type="entry name" value="BCTRLSENSOR"/>
</dbReference>
<dbReference type="Proteomes" id="UP001595636">
    <property type="component" value="Unassembled WGS sequence"/>
</dbReference>
<dbReference type="PANTHER" id="PTHR45339:SF3">
    <property type="entry name" value="HISTIDINE KINASE"/>
    <property type="match status" value="1"/>
</dbReference>
<feature type="domain" description="Response regulatory" evidence="7">
    <location>
        <begin position="891"/>
        <end position="1007"/>
    </location>
</feature>
<dbReference type="InterPro" id="IPR013656">
    <property type="entry name" value="PAS_4"/>
</dbReference>
<keyword evidence="3 5" id="KW-0597">Phosphoprotein</keyword>
<organism evidence="8 9">
    <name type="scientific">Vogesella amnigena</name>
    <dbReference type="NCBI Taxonomy" id="1507449"/>
    <lineage>
        <taxon>Bacteria</taxon>
        <taxon>Pseudomonadati</taxon>
        <taxon>Pseudomonadota</taxon>
        <taxon>Betaproteobacteria</taxon>
        <taxon>Neisseriales</taxon>
        <taxon>Chromobacteriaceae</taxon>
        <taxon>Vogesella</taxon>
    </lineage>
</organism>
<dbReference type="Pfam" id="PF08448">
    <property type="entry name" value="PAS_4"/>
    <property type="match status" value="1"/>
</dbReference>
<dbReference type="InterPro" id="IPR036097">
    <property type="entry name" value="HisK_dim/P_sf"/>
</dbReference>
<evidence type="ECO:0000313" key="8">
    <source>
        <dbReference type="EMBL" id="MFC3625307.1"/>
    </source>
</evidence>
<proteinExistence type="predicted"/>
<dbReference type="SMART" id="SM00387">
    <property type="entry name" value="HATPase_c"/>
    <property type="match status" value="1"/>
</dbReference>
<comment type="catalytic activity">
    <reaction evidence="1">
        <text>ATP + protein L-histidine = ADP + protein N-phospho-L-histidine.</text>
        <dbReference type="EC" id="2.7.13.3"/>
    </reaction>
</comment>
<dbReference type="PROSITE" id="PS50109">
    <property type="entry name" value="HIS_KIN"/>
    <property type="match status" value="1"/>
</dbReference>
<dbReference type="InterPro" id="IPR035965">
    <property type="entry name" value="PAS-like_dom_sf"/>
</dbReference>
<reference evidence="9" key="1">
    <citation type="journal article" date="2019" name="Int. J. Syst. Evol. Microbiol.">
        <title>The Global Catalogue of Microorganisms (GCM) 10K type strain sequencing project: providing services to taxonomists for standard genome sequencing and annotation.</title>
        <authorList>
            <consortium name="The Broad Institute Genomics Platform"/>
            <consortium name="The Broad Institute Genome Sequencing Center for Infectious Disease"/>
            <person name="Wu L."/>
            <person name="Ma J."/>
        </authorList>
    </citation>
    <scope>NUCLEOTIDE SEQUENCE [LARGE SCALE GENOMIC DNA]</scope>
    <source>
        <strain evidence="9">KCTC 42195</strain>
    </source>
</reference>
<dbReference type="Pfam" id="PF00072">
    <property type="entry name" value="Response_reg"/>
    <property type="match status" value="1"/>
</dbReference>
<dbReference type="RefSeq" id="WP_390276811.1">
    <property type="nucleotide sequence ID" value="NZ_JBHRYH010000009.1"/>
</dbReference>
<dbReference type="CDD" id="cd17546">
    <property type="entry name" value="REC_hyHK_CKI1_RcsC-like"/>
    <property type="match status" value="1"/>
</dbReference>
<accession>A0ABV7TRD5</accession>
<evidence type="ECO:0000256" key="5">
    <source>
        <dbReference type="PROSITE-ProRule" id="PRU00169"/>
    </source>
</evidence>
<dbReference type="CDD" id="cd00082">
    <property type="entry name" value="HisKA"/>
    <property type="match status" value="1"/>
</dbReference>
<dbReference type="Pfam" id="PF02518">
    <property type="entry name" value="HATPase_c"/>
    <property type="match status" value="1"/>
</dbReference>
<dbReference type="Gene3D" id="1.20.120.160">
    <property type="entry name" value="HPT domain"/>
    <property type="match status" value="1"/>
</dbReference>
<evidence type="ECO:0000313" key="9">
    <source>
        <dbReference type="Proteomes" id="UP001595636"/>
    </source>
</evidence>
<dbReference type="Pfam" id="PF01627">
    <property type="entry name" value="Hpt"/>
    <property type="match status" value="1"/>
</dbReference>
<dbReference type="SUPFAM" id="SSF55785">
    <property type="entry name" value="PYP-like sensor domain (PAS domain)"/>
    <property type="match status" value="1"/>
</dbReference>
<dbReference type="InterPro" id="IPR003661">
    <property type="entry name" value="HisK_dim/P_dom"/>
</dbReference>
<evidence type="ECO:0000259" key="6">
    <source>
        <dbReference type="PROSITE" id="PS50109"/>
    </source>
</evidence>
<name>A0ABV7TRD5_9NEIS</name>
<dbReference type="InterPro" id="IPR036890">
    <property type="entry name" value="HATPase_C_sf"/>
</dbReference>
<dbReference type="Gene3D" id="3.40.50.2300">
    <property type="match status" value="1"/>
</dbReference>